<accession>A0AAJ6B702</accession>
<sequence length="164" mass="18739">MKNLFVTPFILLLFACNQKVGDQQALQDQVDSLQSRLDHSYKPGFGEFMSSIQVHHNKLWFAGISNNWKLADFEVGEIQESMDGIRQYCTDRPETQSLPMIDPALDNIRKAIQQQNSAAFKKGYINLTNACNSCHQATKHEFNVITVPSSPPFTNQDFKLHYEK</sequence>
<evidence type="ECO:0000313" key="2">
    <source>
        <dbReference type="Proteomes" id="UP001214530"/>
    </source>
</evidence>
<organism evidence="1 2">
    <name type="scientific">Candidatus Pedobacter colombiensis</name>
    <dbReference type="NCBI Taxonomy" id="3121371"/>
    <lineage>
        <taxon>Bacteria</taxon>
        <taxon>Pseudomonadati</taxon>
        <taxon>Bacteroidota</taxon>
        <taxon>Sphingobacteriia</taxon>
        <taxon>Sphingobacteriales</taxon>
        <taxon>Sphingobacteriaceae</taxon>
        <taxon>Pedobacter</taxon>
    </lineage>
</organism>
<protein>
    <recommendedName>
        <fullName evidence="3">Cytochrome c domain-containing protein</fullName>
    </recommendedName>
</protein>
<dbReference type="EMBL" id="CP119313">
    <property type="protein sequence ID" value="WEK17553.1"/>
    <property type="molecule type" value="Genomic_DNA"/>
</dbReference>
<dbReference type="Proteomes" id="UP001214530">
    <property type="component" value="Chromosome"/>
</dbReference>
<dbReference type="AlphaFoldDB" id="A0AAJ6B702"/>
<evidence type="ECO:0008006" key="3">
    <source>
        <dbReference type="Google" id="ProtNLM"/>
    </source>
</evidence>
<gene>
    <name evidence="1" type="ORF">P0Y49_12180</name>
</gene>
<name>A0AAJ6B702_9SPHI</name>
<dbReference type="PROSITE" id="PS51257">
    <property type="entry name" value="PROKAR_LIPOPROTEIN"/>
    <property type="match status" value="1"/>
</dbReference>
<evidence type="ECO:0000313" key="1">
    <source>
        <dbReference type="EMBL" id="WEK17553.1"/>
    </source>
</evidence>
<reference evidence="1" key="1">
    <citation type="submission" date="2023-03" db="EMBL/GenBank/DDBJ databases">
        <title>Andean soil-derived lignocellulolytic bacterial consortium as a source of novel taxa and putative plastic-active enzymes.</title>
        <authorList>
            <person name="Diaz-Garcia L."/>
            <person name="Chuvochina M."/>
            <person name="Feuerriegel G."/>
            <person name="Bunk B."/>
            <person name="Sproer C."/>
            <person name="Streit W.R."/>
            <person name="Rodriguez L.M."/>
            <person name="Overmann J."/>
            <person name="Jimenez D.J."/>
        </authorList>
    </citation>
    <scope>NUCLEOTIDE SEQUENCE</scope>
    <source>
        <strain evidence="1">MAG 3858</strain>
    </source>
</reference>
<proteinExistence type="predicted"/>